<dbReference type="Proteomes" id="UP000319852">
    <property type="component" value="Chromosome"/>
</dbReference>
<dbReference type="PANTHER" id="PTHR37833:SF1">
    <property type="entry name" value="SIGNAL PEPTIDE PROTEIN"/>
    <property type="match status" value="1"/>
</dbReference>
<proteinExistence type="predicted"/>
<feature type="chain" id="PRO_5021997097" description="DUF1573 domain-containing protein" evidence="1">
    <location>
        <begin position="23"/>
        <end position="348"/>
    </location>
</feature>
<accession>A0A517MTZ6</accession>
<keyword evidence="3" id="KW-1185">Reference proteome</keyword>
<dbReference type="InterPro" id="IPR011467">
    <property type="entry name" value="DUF1573"/>
</dbReference>
<evidence type="ECO:0000313" key="3">
    <source>
        <dbReference type="Proteomes" id="UP000319852"/>
    </source>
</evidence>
<dbReference type="KEGG" id="amob:HG15A2_16340"/>
<organism evidence="2 3">
    <name type="scientific">Adhaeretor mobilis</name>
    <dbReference type="NCBI Taxonomy" id="1930276"/>
    <lineage>
        <taxon>Bacteria</taxon>
        <taxon>Pseudomonadati</taxon>
        <taxon>Planctomycetota</taxon>
        <taxon>Planctomycetia</taxon>
        <taxon>Pirellulales</taxon>
        <taxon>Lacipirellulaceae</taxon>
        <taxon>Adhaeretor</taxon>
    </lineage>
</organism>
<dbReference type="RefSeq" id="WP_145059447.1">
    <property type="nucleotide sequence ID" value="NZ_CP036263.1"/>
</dbReference>
<dbReference type="OrthoDB" id="273711at2"/>
<dbReference type="PANTHER" id="PTHR37833">
    <property type="entry name" value="LIPOPROTEIN-RELATED"/>
    <property type="match status" value="1"/>
</dbReference>
<dbReference type="Gene3D" id="2.60.40.10">
    <property type="entry name" value="Immunoglobulins"/>
    <property type="match status" value="2"/>
</dbReference>
<sequence length="348" mass="38339" precursor="true">MLQVKTIGLTLLLTTLSVPAFAQQWAEQMFEKREHNFGTVAAGSDTVYKFKLTNKYKQTMNIVGVRTSCGCTTPTIENGTFKTHESAYIVCRFNTHSHSGQKGATVTVTFGAPYPAEVQVRVHGNIRSDVVFSPGAIEFGEVAEGSTREQVINVTYAGRETWEILDVTNDNEHFEVELKEKARGNGRVSYALLVRLKDDLPVGYLKDQLTILTNDVGADAQRIPLFIGGRIRPEFSITPENIVLGTVAPGQDVVKRIVVRGSEPFKITEVKCEDNHFDFKVDPASKRVHLVEVRFKAGEQAGKMRAPIRILTDRGKNRGATCVVSAIVVPDLQPASTFSKQTAASTPR</sequence>
<evidence type="ECO:0008006" key="4">
    <source>
        <dbReference type="Google" id="ProtNLM"/>
    </source>
</evidence>
<reference evidence="2 3" key="1">
    <citation type="submission" date="2019-02" db="EMBL/GenBank/DDBJ databases">
        <title>Deep-cultivation of Planctomycetes and their phenomic and genomic characterization uncovers novel biology.</title>
        <authorList>
            <person name="Wiegand S."/>
            <person name="Jogler M."/>
            <person name="Boedeker C."/>
            <person name="Pinto D."/>
            <person name="Vollmers J."/>
            <person name="Rivas-Marin E."/>
            <person name="Kohn T."/>
            <person name="Peeters S.H."/>
            <person name="Heuer A."/>
            <person name="Rast P."/>
            <person name="Oberbeckmann S."/>
            <person name="Bunk B."/>
            <person name="Jeske O."/>
            <person name="Meyerdierks A."/>
            <person name="Storesund J.E."/>
            <person name="Kallscheuer N."/>
            <person name="Luecker S."/>
            <person name="Lage O.M."/>
            <person name="Pohl T."/>
            <person name="Merkel B.J."/>
            <person name="Hornburger P."/>
            <person name="Mueller R.-W."/>
            <person name="Bruemmer F."/>
            <person name="Labrenz M."/>
            <person name="Spormann A.M."/>
            <person name="Op den Camp H."/>
            <person name="Overmann J."/>
            <person name="Amann R."/>
            <person name="Jetten M.S.M."/>
            <person name="Mascher T."/>
            <person name="Medema M.H."/>
            <person name="Devos D.P."/>
            <person name="Kaster A.-K."/>
            <person name="Ovreas L."/>
            <person name="Rohde M."/>
            <person name="Galperin M.Y."/>
            <person name="Jogler C."/>
        </authorList>
    </citation>
    <scope>NUCLEOTIDE SEQUENCE [LARGE SCALE GENOMIC DNA]</scope>
    <source>
        <strain evidence="2 3">HG15A2</strain>
    </source>
</reference>
<protein>
    <recommendedName>
        <fullName evidence="4">DUF1573 domain-containing protein</fullName>
    </recommendedName>
</protein>
<dbReference type="EMBL" id="CP036263">
    <property type="protein sequence ID" value="QDS98360.1"/>
    <property type="molecule type" value="Genomic_DNA"/>
</dbReference>
<dbReference type="InterPro" id="IPR013783">
    <property type="entry name" value="Ig-like_fold"/>
</dbReference>
<gene>
    <name evidence="2" type="ORF">HG15A2_16340</name>
</gene>
<evidence type="ECO:0000256" key="1">
    <source>
        <dbReference type="SAM" id="SignalP"/>
    </source>
</evidence>
<dbReference type="Pfam" id="PF07610">
    <property type="entry name" value="DUF1573"/>
    <property type="match status" value="1"/>
</dbReference>
<feature type="signal peptide" evidence="1">
    <location>
        <begin position="1"/>
        <end position="22"/>
    </location>
</feature>
<evidence type="ECO:0000313" key="2">
    <source>
        <dbReference type="EMBL" id="QDS98360.1"/>
    </source>
</evidence>
<name>A0A517MTZ6_9BACT</name>
<dbReference type="AlphaFoldDB" id="A0A517MTZ6"/>
<keyword evidence="1" id="KW-0732">Signal</keyword>